<name>U4KU51_PYROM</name>
<dbReference type="AlphaFoldDB" id="U4KU51"/>
<organism evidence="1 2">
    <name type="scientific">Pyronema omphalodes (strain CBS 100304)</name>
    <name type="common">Pyronema confluens</name>
    <dbReference type="NCBI Taxonomy" id="1076935"/>
    <lineage>
        <taxon>Eukaryota</taxon>
        <taxon>Fungi</taxon>
        <taxon>Dikarya</taxon>
        <taxon>Ascomycota</taxon>
        <taxon>Pezizomycotina</taxon>
        <taxon>Pezizomycetes</taxon>
        <taxon>Pezizales</taxon>
        <taxon>Pyronemataceae</taxon>
        <taxon>Pyronema</taxon>
    </lineage>
</organism>
<accession>U4KU51</accession>
<evidence type="ECO:0000313" key="1">
    <source>
        <dbReference type="EMBL" id="CCX04427.1"/>
    </source>
</evidence>
<keyword evidence="2" id="KW-1185">Reference proteome</keyword>
<proteinExistence type="predicted"/>
<evidence type="ECO:0000313" key="2">
    <source>
        <dbReference type="Proteomes" id="UP000018144"/>
    </source>
</evidence>
<sequence>MQLLLSILPLPSILIPLSKESR</sequence>
<dbReference type="Proteomes" id="UP000018144">
    <property type="component" value="Unassembled WGS sequence"/>
</dbReference>
<protein>
    <submittedName>
        <fullName evidence="1">Uncharacterized protein</fullName>
    </submittedName>
</protein>
<reference evidence="1 2" key="1">
    <citation type="journal article" date="2013" name="PLoS Genet.">
        <title>The genome and development-dependent transcriptomes of Pyronema confluens: a window into fungal evolution.</title>
        <authorList>
            <person name="Traeger S."/>
            <person name="Altegoer F."/>
            <person name="Freitag M."/>
            <person name="Gabaldon T."/>
            <person name="Kempken F."/>
            <person name="Kumar A."/>
            <person name="Marcet-Houben M."/>
            <person name="Poggeler S."/>
            <person name="Stajich J.E."/>
            <person name="Nowrousian M."/>
        </authorList>
    </citation>
    <scope>NUCLEOTIDE SEQUENCE [LARGE SCALE GENOMIC DNA]</scope>
    <source>
        <strain evidence="2">CBS 100304</strain>
        <tissue evidence="1">Vegetative mycelium</tissue>
    </source>
</reference>
<gene>
    <name evidence="1" type="ORF">PCON_02265</name>
</gene>
<dbReference type="EMBL" id="HF935204">
    <property type="protein sequence ID" value="CCX04427.1"/>
    <property type="molecule type" value="Genomic_DNA"/>
</dbReference>